<keyword evidence="4" id="KW-1185">Reference proteome</keyword>
<feature type="transmembrane region" description="Helical" evidence="2">
    <location>
        <begin position="283"/>
        <end position="305"/>
    </location>
</feature>
<feature type="transmembrane region" description="Helical" evidence="2">
    <location>
        <begin position="253"/>
        <end position="271"/>
    </location>
</feature>
<keyword evidence="2" id="KW-1133">Transmembrane helix</keyword>
<gene>
    <name evidence="5" type="primary">LOC111023869</name>
</gene>
<feature type="transmembrane region" description="Helical" evidence="2">
    <location>
        <begin position="112"/>
        <end position="134"/>
    </location>
</feature>
<dbReference type="Gene3D" id="3.30.40.10">
    <property type="entry name" value="Zinc/RING finger domain, C3HC4 (zinc finger)"/>
    <property type="match status" value="1"/>
</dbReference>
<dbReference type="Proteomes" id="UP000504603">
    <property type="component" value="Unplaced"/>
</dbReference>
<name>A0A6J1DWU2_MOMCH</name>
<evidence type="ECO:0000313" key="4">
    <source>
        <dbReference type="Proteomes" id="UP000504603"/>
    </source>
</evidence>
<dbReference type="PROSITE" id="PS50089">
    <property type="entry name" value="ZF_RING_2"/>
    <property type="match status" value="1"/>
</dbReference>
<accession>A0A6J1DWU2</accession>
<dbReference type="KEGG" id="mcha:111023869"/>
<dbReference type="Pfam" id="PF10269">
    <property type="entry name" value="Tmemb_185A"/>
    <property type="match status" value="1"/>
</dbReference>
<dbReference type="InterPro" id="IPR019396">
    <property type="entry name" value="TM_Fragile-X-F-assoc"/>
</dbReference>
<keyword evidence="1" id="KW-0862">Zinc</keyword>
<dbReference type="OrthoDB" id="1711136at2759"/>
<feature type="transmembrane region" description="Helical" evidence="2">
    <location>
        <begin position="186"/>
        <end position="205"/>
    </location>
</feature>
<dbReference type="AlphaFoldDB" id="A0A6J1DWU2"/>
<evidence type="ECO:0000256" key="1">
    <source>
        <dbReference type="PROSITE-ProRule" id="PRU00175"/>
    </source>
</evidence>
<proteinExistence type="predicted"/>
<feature type="transmembrane region" description="Helical" evidence="2">
    <location>
        <begin position="80"/>
        <end position="100"/>
    </location>
</feature>
<dbReference type="SUPFAM" id="SSF57850">
    <property type="entry name" value="RING/U-box"/>
    <property type="match status" value="1"/>
</dbReference>
<dbReference type="GO" id="GO:0008270">
    <property type="term" value="F:zinc ion binding"/>
    <property type="evidence" value="ECO:0007669"/>
    <property type="project" value="UniProtKB-KW"/>
</dbReference>
<keyword evidence="1" id="KW-0863">Zinc-finger</keyword>
<dbReference type="PANTHER" id="PTHR46859:SF6">
    <property type="entry name" value="TRANSMEMBRANE FRAGILE-X-F-ASSOCIATED PROTEIN"/>
    <property type="match status" value="1"/>
</dbReference>
<protein>
    <submittedName>
        <fullName evidence="5">Uncharacterized protein LOC111023869 isoform X1</fullName>
    </submittedName>
</protein>
<evidence type="ECO:0000313" key="5">
    <source>
        <dbReference type="RefSeq" id="XP_022157056.1"/>
    </source>
</evidence>
<organism evidence="4 5">
    <name type="scientific">Momordica charantia</name>
    <name type="common">Bitter gourd</name>
    <name type="synonym">Balsam pear</name>
    <dbReference type="NCBI Taxonomy" id="3673"/>
    <lineage>
        <taxon>Eukaryota</taxon>
        <taxon>Viridiplantae</taxon>
        <taxon>Streptophyta</taxon>
        <taxon>Embryophyta</taxon>
        <taxon>Tracheophyta</taxon>
        <taxon>Spermatophyta</taxon>
        <taxon>Magnoliopsida</taxon>
        <taxon>eudicotyledons</taxon>
        <taxon>Gunneridae</taxon>
        <taxon>Pentapetalae</taxon>
        <taxon>rosids</taxon>
        <taxon>fabids</taxon>
        <taxon>Cucurbitales</taxon>
        <taxon>Cucurbitaceae</taxon>
        <taxon>Momordiceae</taxon>
        <taxon>Momordica</taxon>
    </lineage>
</organism>
<dbReference type="PANTHER" id="PTHR46859">
    <property type="entry name" value="TRANSMEMBRANE FRAGILE-X-F-ASSOCIATED PROTEIN"/>
    <property type="match status" value="1"/>
</dbReference>
<evidence type="ECO:0000256" key="2">
    <source>
        <dbReference type="SAM" id="Phobius"/>
    </source>
</evidence>
<keyword evidence="2" id="KW-0472">Membrane</keyword>
<dbReference type="GeneID" id="111023869"/>
<feature type="transmembrane region" description="Helical" evidence="2">
    <location>
        <begin position="154"/>
        <end position="174"/>
    </location>
</feature>
<dbReference type="Pfam" id="PF13920">
    <property type="entry name" value="zf-C3HC4_3"/>
    <property type="match status" value="1"/>
</dbReference>
<feature type="transmembrane region" description="Helical" evidence="2">
    <location>
        <begin position="16"/>
        <end position="35"/>
    </location>
</feature>
<reference evidence="5" key="1">
    <citation type="submission" date="2025-08" db="UniProtKB">
        <authorList>
            <consortium name="RefSeq"/>
        </authorList>
    </citation>
    <scope>IDENTIFICATION</scope>
    <source>
        <strain evidence="5">OHB3-1</strain>
    </source>
</reference>
<dbReference type="InterPro" id="IPR001841">
    <property type="entry name" value="Znf_RING"/>
</dbReference>
<keyword evidence="2" id="KW-0812">Transmembrane</keyword>
<feature type="domain" description="RING-type" evidence="3">
    <location>
        <begin position="420"/>
        <end position="455"/>
    </location>
</feature>
<keyword evidence="1" id="KW-0479">Metal-binding</keyword>
<dbReference type="InterPro" id="IPR013083">
    <property type="entry name" value="Znf_RING/FYVE/PHD"/>
</dbReference>
<dbReference type="RefSeq" id="XP_022157056.1">
    <property type="nucleotide sequence ID" value="XM_022301364.1"/>
</dbReference>
<sequence length="468" mass="53861">MVVETRVLTWRRGFKSLQALAAHGFLLSFTLLVALKLDQAVSYSWWIVFSPLWLFHLVAARGRFSLPAPTMPHDRYWAPWHAVMATPLLVAFELLLCIFLECSNVVNLKIVFVPLMIFELAILVDNVRMCKALLPGDEEDNVSDEVIWETLPHFWVSISMVFFIAATLFTLLKLCGDVAALGWWDLFINFCIAECFAFLVCTKWYNPMIHRHSLIRESSSSSLTIRYLDWGRGVVVSSDEDRHQVRVCNLQDIGGHIMKVPLIIFQILLFMRLEGTPRSSSYIPCLALFSPLFLLQGVGFIFAAYRSMEKILILLFGAPTSVRYLDLRSKARELLGFMHHGSRLLGWWSIDEGSQEEQAKLYYSGASGYDTFTPESVKKMTKSKLVDEIWRLQAALNQQTEVTKFSRQEHEKILNEKILCRICFDEDIDMVLLPCRHHILCSTCCEKCNRCPICRESIEERLPVNDVW</sequence>
<evidence type="ECO:0000259" key="3">
    <source>
        <dbReference type="PROSITE" id="PS50089"/>
    </source>
</evidence>